<gene>
    <name evidence="1" type="ORF">J2S66_003128</name>
</gene>
<proteinExistence type="predicted"/>
<comment type="caution">
    <text evidence="1">The sequence shown here is derived from an EMBL/GenBank/DDBJ whole genome shotgun (WGS) entry which is preliminary data.</text>
</comment>
<protein>
    <recommendedName>
        <fullName evidence="3">DUF1963 domain-containing protein</fullName>
    </recommendedName>
</protein>
<accession>A0ABU1PX89</accession>
<keyword evidence="2" id="KW-1185">Reference proteome</keyword>
<reference evidence="1 2" key="1">
    <citation type="submission" date="2023-07" db="EMBL/GenBank/DDBJ databases">
        <title>Sequencing the genomes of 1000 actinobacteria strains.</title>
        <authorList>
            <person name="Klenk H.-P."/>
        </authorList>
    </citation>
    <scope>NUCLEOTIDE SEQUENCE [LARGE SCALE GENOMIC DNA]</scope>
    <source>
        <strain evidence="1 2">DSM 43749</strain>
    </source>
</reference>
<dbReference type="Gene3D" id="2.30.320.10">
    <property type="entry name" value="YwqG-like"/>
    <property type="match status" value="1"/>
</dbReference>
<evidence type="ECO:0008006" key="3">
    <source>
        <dbReference type="Google" id="ProtNLM"/>
    </source>
</evidence>
<dbReference type="EMBL" id="JAVDSG010000001">
    <property type="protein sequence ID" value="MDR6594744.1"/>
    <property type="molecule type" value="Genomic_DNA"/>
</dbReference>
<sequence length="207" mass="21566">MTLLMIHAGDADPRAEVTRTGGLPSAPAGFEWPRCAQCGGALQFLGQVLLADVPGRGGDDRLVLLFQCDNDPGACENWEARSGSTAAPVVARGGLSPAGPPADGVTVLGAVSGVRFEVSDVEDYGEAREEYGERTGEPLRVVLGQLGGSTYWLQADQTPGCPDCRKPMTSVAHLEEGFDGANFGGGGIGYAFLCDGCPASARFFWQV</sequence>
<name>A0ABU1PX89_9PSEU</name>
<evidence type="ECO:0000313" key="2">
    <source>
        <dbReference type="Proteomes" id="UP001268819"/>
    </source>
</evidence>
<organism evidence="1 2">
    <name type="scientific">Saccharothrix longispora</name>
    <dbReference type="NCBI Taxonomy" id="33920"/>
    <lineage>
        <taxon>Bacteria</taxon>
        <taxon>Bacillati</taxon>
        <taxon>Actinomycetota</taxon>
        <taxon>Actinomycetes</taxon>
        <taxon>Pseudonocardiales</taxon>
        <taxon>Pseudonocardiaceae</taxon>
        <taxon>Saccharothrix</taxon>
    </lineage>
</organism>
<dbReference type="RefSeq" id="WP_310307764.1">
    <property type="nucleotide sequence ID" value="NZ_BAAAXB010000001.1"/>
</dbReference>
<evidence type="ECO:0000313" key="1">
    <source>
        <dbReference type="EMBL" id="MDR6594744.1"/>
    </source>
</evidence>
<dbReference type="Proteomes" id="UP001268819">
    <property type="component" value="Unassembled WGS sequence"/>
</dbReference>